<accession>A0ABU2U4X3</accession>
<feature type="chain" id="PRO_5046314852" evidence="1">
    <location>
        <begin position="32"/>
        <end position="280"/>
    </location>
</feature>
<comment type="caution">
    <text evidence="3">The sequence shown here is derived from an EMBL/GenBank/DDBJ whole genome shotgun (WGS) entry which is preliminary data.</text>
</comment>
<dbReference type="SUPFAM" id="SSF53474">
    <property type="entry name" value="alpha/beta-Hydrolases"/>
    <property type="match status" value="1"/>
</dbReference>
<dbReference type="InterPro" id="IPR006311">
    <property type="entry name" value="TAT_signal"/>
</dbReference>
<evidence type="ECO:0000313" key="4">
    <source>
        <dbReference type="Proteomes" id="UP001183809"/>
    </source>
</evidence>
<protein>
    <submittedName>
        <fullName evidence="3">Alpha/beta hydrolase</fullName>
    </submittedName>
</protein>
<keyword evidence="4" id="KW-1185">Reference proteome</keyword>
<keyword evidence="3" id="KW-0378">Hydrolase</keyword>
<feature type="domain" description="AB hydrolase-1" evidence="2">
    <location>
        <begin position="47"/>
        <end position="267"/>
    </location>
</feature>
<proteinExistence type="predicted"/>
<gene>
    <name evidence="3" type="ORF">RM764_35030</name>
</gene>
<dbReference type="GO" id="GO:0016787">
    <property type="term" value="F:hydrolase activity"/>
    <property type="evidence" value="ECO:0007669"/>
    <property type="project" value="UniProtKB-KW"/>
</dbReference>
<evidence type="ECO:0000256" key="1">
    <source>
        <dbReference type="SAM" id="SignalP"/>
    </source>
</evidence>
<keyword evidence="1" id="KW-0732">Signal</keyword>
<dbReference type="EMBL" id="JAVREY010000067">
    <property type="protein sequence ID" value="MDT0468145.1"/>
    <property type="molecule type" value="Genomic_DNA"/>
</dbReference>
<dbReference type="Gene3D" id="3.40.50.1820">
    <property type="entry name" value="alpha/beta hydrolase"/>
    <property type="match status" value="1"/>
</dbReference>
<feature type="signal peptide" evidence="1">
    <location>
        <begin position="1"/>
        <end position="31"/>
    </location>
</feature>
<dbReference type="Proteomes" id="UP001183809">
    <property type="component" value="Unassembled WGS sequence"/>
</dbReference>
<dbReference type="PANTHER" id="PTHR37017:SF11">
    <property type="entry name" value="ESTERASE_LIPASE_THIOESTERASE DOMAIN-CONTAINING PROTEIN"/>
    <property type="match status" value="1"/>
</dbReference>
<dbReference type="Pfam" id="PF12697">
    <property type="entry name" value="Abhydrolase_6"/>
    <property type="match status" value="1"/>
</dbReference>
<organism evidence="3 4">
    <name type="scientific">Streptomyces gibsoniae</name>
    <dbReference type="NCBI Taxonomy" id="3075529"/>
    <lineage>
        <taxon>Bacteria</taxon>
        <taxon>Bacillati</taxon>
        <taxon>Actinomycetota</taxon>
        <taxon>Actinomycetes</taxon>
        <taxon>Kitasatosporales</taxon>
        <taxon>Streptomycetaceae</taxon>
        <taxon>Streptomyces</taxon>
    </lineage>
</organism>
<dbReference type="RefSeq" id="WP_311699591.1">
    <property type="nucleotide sequence ID" value="NZ_JAVREY010000067.1"/>
</dbReference>
<evidence type="ECO:0000313" key="3">
    <source>
        <dbReference type="EMBL" id="MDT0468145.1"/>
    </source>
</evidence>
<dbReference type="InterPro" id="IPR029058">
    <property type="entry name" value="AB_hydrolase_fold"/>
</dbReference>
<dbReference type="PANTHER" id="PTHR37017">
    <property type="entry name" value="AB HYDROLASE-1 DOMAIN-CONTAINING PROTEIN-RELATED"/>
    <property type="match status" value="1"/>
</dbReference>
<dbReference type="InterPro" id="IPR052897">
    <property type="entry name" value="Sec-Metab_Biosynth_Hydrolase"/>
</dbReference>
<dbReference type="InterPro" id="IPR000073">
    <property type="entry name" value="AB_hydrolase_1"/>
</dbReference>
<evidence type="ECO:0000259" key="2">
    <source>
        <dbReference type="Pfam" id="PF12697"/>
    </source>
</evidence>
<sequence>MTDPQSLSRRGLVAAGAAALAVGVTGLPAHAATAGRYGGLAGARPTVVLVHGAFADGSSWSPVIERLQYAGYSVRTLANPLRGLAADAAHVRSVLSTLSEPVVLAGHSYGGAVITEAAAGISQVKALVYVSAFVPDAGEILGELSARFPGSQLQPALTTVPTTAPDGSQGLDLYIRPEQFQHIFAQDLPESSARLLASVQRPLSASAFTDKTSAAAWRSVPSWNLISTQDRVIAPELQRFQAERAGSRTVQIASSHLPLRSHPGAVATLIESAARTVAAR</sequence>
<dbReference type="PROSITE" id="PS51318">
    <property type="entry name" value="TAT"/>
    <property type="match status" value="1"/>
</dbReference>
<reference evidence="4" key="1">
    <citation type="submission" date="2023-07" db="EMBL/GenBank/DDBJ databases">
        <title>30 novel species of actinomycetes from the DSMZ collection.</title>
        <authorList>
            <person name="Nouioui I."/>
        </authorList>
    </citation>
    <scope>NUCLEOTIDE SEQUENCE [LARGE SCALE GENOMIC DNA]</scope>
    <source>
        <strain evidence="4">DSM 41699</strain>
    </source>
</reference>
<name>A0ABU2U4X3_9ACTN</name>